<keyword evidence="3 7" id="KW-0547">Nucleotide-binding</keyword>
<evidence type="ECO:0000313" key="9">
    <source>
        <dbReference type="EMBL" id="MFD3394693.1"/>
    </source>
</evidence>
<comment type="catalytic activity">
    <reaction evidence="7">
        <text>ITP + H2O = IMP + diphosphate + H(+)</text>
        <dbReference type="Rhea" id="RHEA:29399"/>
        <dbReference type="ChEBI" id="CHEBI:15377"/>
        <dbReference type="ChEBI" id="CHEBI:15378"/>
        <dbReference type="ChEBI" id="CHEBI:33019"/>
        <dbReference type="ChEBI" id="CHEBI:58053"/>
        <dbReference type="ChEBI" id="CHEBI:61402"/>
        <dbReference type="EC" id="3.6.1.66"/>
    </reaction>
</comment>
<evidence type="ECO:0000256" key="8">
    <source>
        <dbReference type="RuleBase" id="RU003781"/>
    </source>
</evidence>
<comment type="caution">
    <text evidence="9">The sequence shown here is derived from an EMBL/GenBank/DDBJ whole genome shotgun (WGS) entry which is preliminary data.</text>
</comment>
<feature type="binding site" evidence="7">
    <location>
        <position position="71"/>
    </location>
    <ligand>
        <name>Mg(2+)</name>
        <dbReference type="ChEBI" id="CHEBI:18420"/>
    </ligand>
</feature>
<keyword evidence="4 7" id="KW-0378">Hydrolase</keyword>
<dbReference type="PANTHER" id="PTHR11067">
    <property type="entry name" value="INOSINE TRIPHOSPHATE PYROPHOSPHATASE/HAM1 PROTEIN"/>
    <property type="match status" value="1"/>
</dbReference>
<feature type="binding site" evidence="7">
    <location>
        <begin position="9"/>
        <end position="14"/>
    </location>
    <ligand>
        <name>substrate</name>
    </ligand>
</feature>
<proteinExistence type="inferred from homology"/>
<evidence type="ECO:0000256" key="6">
    <source>
        <dbReference type="ARBA" id="ARBA00023080"/>
    </source>
</evidence>
<evidence type="ECO:0000256" key="7">
    <source>
        <dbReference type="HAMAP-Rule" id="MF_01405"/>
    </source>
</evidence>
<keyword evidence="2 7" id="KW-0479">Metal-binding</keyword>
<feature type="binding site" evidence="7">
    <location>
        <position position="174"/>
    </location>
    <ligand>
        <name>substrate</name>
    </ligand>
</feature>
<keyword evidence="10" id="KW-1185">Reference proteome</keyword>
<feature type="active site" description="Proton acceptor" evidence="7">
    <location>
        <position position="71"/>
    </location>
</feature>
<comment type="cofactor">
    <cofactor evidence="7">
        <name>Mg(2+)</name>
        <dbReference type="ChEBI" id="CHEBI:18420"/>
    </cofactor>
    <text evidence="7">Binds 1 Mg(2+) ion per subunit.</text>
</comment>
<dbReference type="InterPro" id="IPR020922">
    <property type="entry name" value="dITP/XTP_pyrophosphatase"/>
</dbReference>
<dbReference type="Proteomes" id="UP001598138">
    <property type="component" value="Unassembled WGS sequence"/>
</dbReference>
<sequence length="198" mass="21903">MKPIIYLATQNQHKIDEIKDLLGDLFDFRTVFELGLVVEIPETGSTLAENSRQKAEFIVQKFGGITCLADDSGLEVDALNGAPGVYSARYAGEAKSDTANVAKLLQVMANEPNRNARFVTVLTLHHQGQIYVFEGEVHGQIQAEPRGTQGFGYDPIFVPTGIEQTFAELSLAEKNQLAHRARALEKFKMFVQDTQIFG</sequence>
<evidence type="ECO:0000256" key="1">
    <source>
        <dbReference type="ARBA" id="ARBA00008023"/>
    </source>
</evidence>
<dbReference type="CDD" id="cd00515">
    <property type="entry name" value="HAM1"/>
    <property type="match status" value="1"/>
</dbReference>
<dbReference type="HAMAP" id="MF_01405">
    <property type="entry name" value="Non_canon_purine_NTPase"/>
    <property type="match status" value="1"/>
</dbReference>
<comment type="catalytic activity">
    <reaction evidence="7">
        <text>dITP + H2O = dIMP + diphosphate + H(+)</text>
        <dbReference type="Rhea" id="RHEA:28342"/>
        <dbReference type="ChEBI" id="CHEBI:15377"/>
        <dbReference type="ChEBI" id="CHEBI:15378"/>
        <dbReference type="ChEBI" id="CHEBI:33019"/>
        <dbReference type="ChEBI" id="CHEBI:61194"/>
        <dbReference type="ChEBI" id="CHEBI:61382"/>
        <dbReference type="EC" id="3.6.1.66"/>
    </reaction>
</comment>
<accession>A0ABW6DFQ1</accession>
<dbReference type="InterPro" id="IPR002637">
    <property type="entry name" value="RdgB/HAM1"/>
</dbReference>
<feature type="binding site" evidence="7">
    <location>
        <begin position="179"/>
        <end position="180"/>
    </location>
    <ligand>
        <name>substrate</name>
    </ligand>
</feature>
<keyword evidence="6 7" id="KW-0546">Nucleotide metabolism</keyword>
<comment type="caution">
    <text evidence="7">Lacks conserved residue(s) required for the propagation of feature annotation.</text>
</comment>
<evidence type="ECO:0000256" key="3">
    <source>
        <dbReference type="ARBA" id="ARBA00022741"/>
    </source>
</evidence>
<reference evidence="9 10" key="1">
    <citation type="submission" date="2024-03" db="EMBL/GenBank/DDBJ databases">
        <title>Aquirufa genome sequencing.</title>
        <authorList>
            <person name="Pitt A."/>
            <person name="Hahn M.W."/>
        </authorList>
    </citation>
    <scope>NUCLEOTIDE SEQUENCE [LARGE SCALE GENOMIC DNA]</scope>
    <source>
        <strain evidence="9 10">OSTEICH-129V</strain>
    </source>
</reference>
<dbReference type="NCBIfam" id="TIGR00042">
    <property type="entry name" value="RdgB/HAM1 family non-canonical purine NTP pyrophosphatase"/>
    <property type="match status" value="1"/>
</dbReference>
<organism evidence="9 10">
    <name type="scientific">Aquirufa avitistagni</name>
    <dbReference type="NCBI Taxonomy" id="3104728"/>
    <lineage>
        <taxon>Bacteria</taxon>
        <taxon>Pseudomonadati</taxon>
        <taxon>Bacteroidota</taxon>
        <taxon>Cytophagia</taxon>
        <taxon>Cytophagales</taxon>
        <taxon>Flectobacillaceae</taxon>
        <taxon>Aquirufa</taxon>
    </lineage>
</organism>
<gene>
    <name evidence="9" type="primary">rdgB</name>
    <name evidence="9" type="ORF">U0R10_08670</name>
</gene>
<comment type="subunit">
    <text evidence="7">Homodimer.</text>
</comment>
<feature type="binding site" evidence="7">
    <location>
        <begin position="151"/>
        <end position="154"/>
    </location>
    <ligand>
        <name>substrate</name>
    </ligand>
</feature>
<dbReference type="Pfam" id="PF01725">
    <property type="entry name" value="Ham1p_like"/>
    <property type="match status" value="1"/>
</dbReference>
<dbReference type="EMBL" id="JBBKXZ010000003">
    <property type="protein sequence ID" value="MFD3394693.1"/>
    <property type="molecule type" value="Genomic_DNA"/>
</dbReference>
<evidence type="ECO:0000313" key="10">
    <source>
        <dbReference type="Proteomes" id="UP001598138"/>
    </source>
</evidence>
<evidence type="ECO:0000256" key="4">
    <source>
        <dbReference type="ARBA" id="ARBA00022801"/>
    </source>
</evidence>
<comment type="function">
    <text evidence="7">Pyrophosphatase that catalyzes the hydrolysis of nucleoside triphosphates to their monophosphate derivatives, with a high preference for the non-canonical purine nucleotides XTP (xanthosine triphosphate), dITP (deoxyinosine triphosphate) and ITP. Seems to function as a house-cleaning enzyme that removes non-canonical purine nucleotides from the nucleotide pool, thus preventing their incorporation into DNA/RNA and avoiding chromosomal lesions.</text>
</comment>
<dbReference type="Gene3D" id="3.90.950.10">
    <property type="match status" value="1"/>
</dbReference>
<comment type="similarity">
    <text evidence="1 7 8">Belongs to the HAM1 NTPase family.</text>
</comment>
<dbReference type="InterPro" id="IPR029001">
    <property type="entry name" value="ITPase-like_fam"/>
</dbReference>
<keyword evidence="5 7" id="KW-0460">Magnesium</keyword>
<protein>
    <recommendedName>
        <fullName evidence="7">dITP/XTP pyrophosphatase</fullName>
        <ecNumber evidence="7">3.6.1.66</ecNumber>
    </recommendedName>
    <alternativeName>
        <fullName evidence="7">Non-canonical purine NTP pyrophosphatase</fullName>
    </alternativeName>
    <alternativeName>
        <fullName evidence="7">Non-standard purine NTP pyrophosphatase</fullName>
    </alternativeName>
    <alternativeName>
        <fullName evidence="7">Nucleoside-triphosphate diphosphatase</fullName>
    </alternativeName>
    <alternativeName>
        <fullName evidence="7">Nucleoside-triphosphate pyrophosphatase</fullName>
        <shortName evidence="7">NTPase</shortName>
    </alternativeName>
</protein>
<name>A0ABW6DFQ1_9BACT</name>
<comment type="catalytic activity">
    <reaction evidence="7">
        <text>XTP + H2O = XMP + diphosphate + H(+)</text>
        <dbReference type="Rhea" id="RHEA:28610"/>
        <dbReference type="ChEBI" id="CHEBI:15377"/>
        <dbReference type="ChEBI" id="CHEBI:15378"/>
        <dbReference type="ChEBI" id="CHEBI:33019"/>
        <dbReference type="ChEBI" id="CHEBI:57464"/>
        <dbReference type="ChEBI" id="CHEBI:61314"/>
        <dbReference type="EC" id="3.6.1.66"/>
    </reaction>
</comment>
<dbReference type="EC" id="3.6.1.66" evidence="7"/>
<dbReference type="SUPFAM" id="SSF52972">
    <property type="entry name" value="ITPase-like"/>
    <property type="match status" value="1"/>
</dbReference>
<feature type="binding site" evidence="7">
    <location>
        <position position="72"/>
    </location>
    <ligand>
        <name>substrate</name>
    </ligand>
</feature>
<dbReference type="RefSeq" id="WP_377983574.1">
    <property type="nucleotide sequence ID" value="NZ_JBBKXZ010000003.1"/>
</dbReference>
<evidence type="ECO:0000256" key="5">
    <source>
        <dbReference type="ARBA" id="ARBA00022842"/>
    </source>
</evidence>
<dbReference type="PANTHER" id="PTHR11067:SF9">
    <property type="entry name" value="INOSINE TRIPHOSPHATE PYROPHOSPHATASE"/>
    <property type="match status" value="1"/>
</dbReference>
<evidence type="ECO:0000256" key="2">
    <source>
        <dbReference type="ARBA" id="ARBA00022723"/>
    </source>
</evidence>
<dbReference type="GO" id="GO:0036220">
    <property type="term" value="F:ITP diphosphatase activity"/>
    <property type="evidence" value="ECO:0007669"/>
    <property type="project" value="UniProtKB-EC"/>
</dbReference>